<comment type="caution">
    <text evidence="1">The sequence shown here is derived from an EMBL/GenBank/DDBJ whole genome shotgun (WGS) entry which is preliminary data.</text>
</comment>
<sequence>MTLDDSAPILRLGLLQPRTPLAECLAAIERTGVEAAAELLHFHKVRSIARDRIAELRGALPPAESSLLNDLHDRLDEKARLTDVRGATTDTVHRLVGDVARKAGVPWWTMKGHTFRRLYPDGLRRDVGDLDVLVDDIDAAWALAEGLRRHDYAYPAGELPWFKKDTEDGRLYGQIRLVAPDRERLSIDVHAGPYSVRHCGLMRLGRSGGPAEPGPISFDDDVCAVIANAAGDCFVNAKLANDLVLALDAGFDHAYVLRTLDGAGLLPFLQSCLIRLREWCDLSDRQRAALARLTTSDAPEPLPPVSFSDPAQRCATTVEHARVIAGRKFPDDPGRVEEIVTTAEDAYGKDHPLEIVPDGETFDGGLPPLNNWTCVRLVPIPLAAEHFTEAPGGTLPPGNIRALTDRLGVIDYGGNAVVHAARERFVPTVTYRLPAPFVRALLPHGA</sequence>
<reference evidence="1 2" key="1">
    <citation type="submission" date="2019-12" db="EMBL/GenBank/DDBJ databases">
        <title>Nocardia macrotermitis sp. nov. and Nocardia aurantia sp. nov., isolated from the gut of the fungus growing-termite Macrotermes natalensis.</title>
        <authorList>
            <person name="Christine B."/>
            <person name="Rene B."/>
        </authorList>
    </citation>
    <scope>NUCLEOTIDE SEQUENCE [LARGE SCALE GENOMIC DNA]</scope>
    <source>
        <strain evidence="1 2">DSM 102126</strain>
    </source>
</reference>
<accession>A0A6I4WDE1</accession>
<proteinExistence type="predicted"/>
<dbReference type="RefSeq" id="WP_161104486.1">
    <property type="nucleotide sequence ID" value="NZ_JBHLYI010000007.1"/>
</dbReference>
<dbReference type="Pfam" id="PF14907">
    <property type="entry name" value="NTP_transf_5"/>
    <property type="match status" value="1"/>
</dbReference>
<dbReference type="Proteomes" id="UP000431901">
    <property type="component" value="Unassembled WGS sequence"/>
</dbReference>
<organism evidence="1 2">
    <name type="scientific">Actinomadura rayongensis</name>
    <dbReference type="NCBI Taxonomy" id="1429076"/>
    <lineage>
        <taxon>Bacteria</taxon>
        <taxon>Bacillati</taxon>
        <taxon>Actinomycetota</taxon>
        <taxon>Actinomycetes</taxon>
        <taxon>Streptosporangiales</taxon>
        <taxon>Thermomonosporaceae</taxon>
        <taxon>Actinomadura</taxon>
    </lineage>
</organism>
<evidence type="ECO:0000313" key="2">
    <source>
        <dbReference type="Proteomes" id="UP000431901"/>
    </source>
</evidence>
<protein>
    <recommendedName>
        <fullName evidence="3">Nucleotidyltransferase family protein</fullName>
    </recommendedName>
</protein>
<dbReference type="AlphaFoldDB" id="A0A6I4WDE1"/>
<keyword evidence="2" id="KW-1185">Reference proteome</keyword>
<dbReference type="InterPro" id="IPR039498">
    <property type="entry name" value="NTP_transf_5"/>
</dbReference>
<gene>
    <name evidence="1" type="ORF">GQ466_19855</name>
</gene>
<evidence type="ECO:0008006" key="3">
    <source>
        <dbReference type="Google" id="ProtNLM"/>
    </source>
</evidence>
<dbReference type="OrthoDB" id="3398872at2"/>
<name>A0A6I4WDE1_9ACTN</name>
<evidence type="ECO:0000313" key="1">
    <source>
        <dbReference type="EMBL" id="MXQ66275.1"/>
    </source>
</evidence>
<dbReference type="EMBL" id="WUTW01000004">
    <property type="protein sequence ID" value="MXQ66275.1"/>
    <property type="molecule type" value="Genomic_DNA"/>
</dbReference>